<reference evidence="2 3" key="1">
    <citation type="submission" date="2019-08" db="EMBL/GenBank/DDBJ databases">
        <title>The genome sequence of a newly discovered highly antifungal drug resistant Aspergillus species, Aspergillus tanneri NIH 1004.</title>
        <authorList>
            <person name="Mounaud S."/>
            <person name="Singh I."/>
            <person name="Joardar V."/>
            <person name="Pakala S."/>
            <person name="Pakala S."/>
            <person name="Venepally P."/>
            <person name="Chung J.K."/>
            <person name="Losada L."/>
            <person name="Nierman W.C."/>
        </authorList>
    </citation>
    <scope>NUCLEOTIDE SEQUENCE [LARGE SCALE GENOMIC DNA]</scope>
    <source>
        <strain evidence="2 3">NIH1004</strain>
    </source>
</reference>
<dbReference type="GeneID" id="54324566"/>
<dbReference type="OrthoDB" id="5412996at2759"/>
<accession>A0A5M9MA30</accession>
<dbReference type="VEuPathDB" id="FungiDB:EYZ11_013107"/>
<dbReference type="AlphaFoldDB" id="A0A5M9MA30"/>
<dbReference type="InterPro" id="IPR051678">
    <property type="entry name" value="AGP_Transferase"/>
</dbReference>
<organism evidence="2 3">
    <name type="scientific">Aspergillus tanneri</name>
    <dbReference type="NCBI Taxonomy" id="1220188"/>
    <lineage>
        <taxon>Eukaryota</taxon>
        <taxon>Fungi</taxon>
        <taxon>Dikarya</taxon>
        <taxon>Ascomycota</taxon>
        <taxon>Pezizomycotina</taxon>
        <taxon>Eurotiomycetes</taxon>
        <taxon>Eurotiomycetidae</taxon>
        <taxon>Eurotiales</taxon>
        <taxon>Aspergillaceae</taxon>
        <taxon>Aspergillus</taxon>
        <taxon>Aspergillus subgen. Circumdati</taxon>
    </lineage>
</organism>
<proteinExistence type="predicted"/>
<feature type="compositionally biased region" description="Basic and acidic residues" evidence="1">
    <location>
        <begin position="41"/>
        <end position="61"/>
    </location>
</feature>
<evidence type="ECO:0000313" key="3">
    <source>
        <dbReference type="Proteomes" id="UP000324241"/>
    </source>
</evidence>
<feature type="region of interest" description="Disordered" evidence="1">
    <location>
        <begin position="17"/>
        <end position="78"/>
    </location>
</feature>
<comment type="caution">
    <text evidence="2">The sequence shown here is derived from an EMBL/GenBank/DDBJ whole genome shotgun (WGS) entry which is preliminary data.</text>
</comment>
<evidence type="ECO:0000256" key="1">
    <source>
        <dbReference type="SAM" id="MobiDB-lite"/>
    </source>
</evidence>
<protein>
    <recommendedName>
        <fullName evidence="4">Aminoglycoside phosphotransferase domain-containing protein</fullName>
    </recommendedName>
</protein>
<dbReference type="EMBL" id="QUQM01000010">
    <property type="protein sequence ID" value="KAA8641399.1"/>
    <property type="molecule type" value="Genomic_DNA"/>
</dbReference>
<evidence type="ECO:0000313" key="2">
    <source>
        <dbReference type="EMBL" id="KAA8641399.1"/>
    </source>
</evidence>
<name>A0A5M9MA30_9EURO</name>
<gene>
    <name evidence="2" type="ORF">ATNIH1004_001864</name>
</gene>
<sequence>MSGIDPNARREVNHALISSGSAAVGQMVDTANSSVEKRRKSKEEREKREAEEKAAKEKADAAVRPQVPTPQPSKKLKPQDLLSVSPKWSSLIIKAFSDVMDTNALIDLVHEMEGQLWVDKVNETHRTSRLCQWVSTFHPDKLACQLDGTFHHGAFNAGMKMVFSDSTTWMVRFPRVGMVCDNYTDEKVAMEVTALSLIHNKTTIPVPRVRAWGPAANNPLGLGPFIMMDFVNGVGLGDLLRDPNAERPSRVMREDISDSDIEVIYRQLANFLLQLFKLNFDRIGSLPSPQAEAESLTPPRPLTFKAHSILQNGGVNTFGDRAQGFATTTEYFQYVVGQDWEQLVHQPNSTVGLYDAKNKYVAFQVLKSLARDLVNVKYDRCKFKLICDDLGLANLIVRSKDDLTVVGVVDLEWSYIGPAQLFGSAPWWLLQDRPVNSTWDCKGDEPPKIAARYFKYLEIFIRVLEEEEAKMPGHNEKELSSLVKWSQASGAMWLHMLLLSGFNDHRSFPFTQLRLHIGATEWARREKEFDKAKECEAFAARKVSELDKYDNALEKMEENKALVDSGNMTKKEFIANALIEPGCIPCSSSLVNKDEMPKDEGLFYKVAAWFSLRAAKLREAARMG</sequence>
<dbReference type="Proteomes" id="UP000324241">
    <property type="component" value="Unassembled WGS sequence"/>
</dbReference>
<dbReference type="Gene3D" id="3.30.200.20">
    <property type="entry name" value="Phosphorylase Kinase, domain 1"/>
    <property type="match status" value="1"/>
</dbReference>
<dbReference type="InterPro" id="IPR011009">
    <property type="entry name" value="Kinase-like_dom_sf"/>
</dbReference>
<dbReference type="SUPFAM" id="SSF56112">
    <property type="entry name" value="Protein kinase-like (PK-like)"/>
    <property type="match status" value="1"/>
</dbReference>
<dbReference type="VEuPathDB" id="FungiDB:EYZ11_013109"/>
<evidence type="ECO:0008006" key="4">
    <source>
        <dbReference type="Google" id="ProtNLM"/>
    </source>
</evidence>
<dbReference type="RefSeq" id="XP_033420761.1">
    <property type="nucleotide sequence ID" value="XM_033566559.1"/>
</dbReference>
<dbReference type="PANTHER" id="PTHR21310:SF37">
    <property type="entry name" value="AMINOGLYCOSIDE PHOSPHOTRANSFERASE DOMAIN-CONTAINING PROTEIN"/>
    <property type="match status" value="1"/>
</dbReference>
<dbReference type="PANTHER" id="PTHR21310">
    <property type="entry name" value="AMINOGLYCOSIDE PHOSPHOTRANSFERASE-RELATED-RELATED"/>
    <property type="match status" value="1"/>
</dbReference>